<dbReference type="Gene3D" id="3.30.559.10">
    <property type="entry name" value="Chloramphenicol acetyltransferase-like domain"/>
    <property type="match status" value="1"/>
</dbReference>
<evidence type="ECO:0000313" key="3">
    <source>
        <dbReference type="Proteomes" id="UP000297736"/>
    </source>
</evidence>
<dbReference type="GO" id="GO:0044550">
    <property type="term" value="P:secondary metabolite biosynthetic process"/>
    <property type="evidence" value="ECO:0007669"/>
    <property type="project" value="TreeGrafter"/>
</dbReference>
<dbReference type="PANTHER" id="PTHR45527:SF1">
    <property type="entry name" value="FATTY ACID SYNTHASE"/>
    <property type="match status" value="1"/>
</dbReference>
<protein>
    <submittedName>
        <fullName evidence="2">Non-ribosomal peptide synthetase</fullName>
    </submittedName>
</protein>
<dbReference type="GO" id="GO:0008610">
    <property type="term" value="P:lipid biosynthetic process"/>
    <property type="evidence" value="ECO:0007669"/>
    <property type="project" value="UniProtKB-ARBA"/>
</dbReference>
<dbReference type="EMBL" id="RHFF01000089">
    <property type="protein sequence ID" value="TGD36045.1"/>
    <property type="molecule type" value="Genomic_DNA"/>
</dbReference>
<feature type="non-terminal residue" evidence="2">
    <location>
        <position position="1"/>
    </location>
</feature>
<organism evidence="2 3">
    <name type="scientific">Brevibacterium aurantiacum</name>
    <dbReference type="NCBI Taxonomy" id="273384"/>
    <lineage>
        <taxon>Bacteria</taxon>
        <taxon>Bacillati</taxon>
        <taxon>Actinomycetota</taxon>
        <taxon>Actinomycetes</taxon>
        <taxon>Micrococcales</taxon>
        <taxon>Brevibacteriaceae</taxon>
        <taxon>Brevibacterium</taxon>
    </lineage>
</organism>
<reference evidence="2 3" key="1">
    <citation type="submission" date="2018-10" db="EMBL/GenBank/DDBJ databases">
        <title>Brevibacterium genomes from Austrain hard cheese rinds.</title>
        <authorList>
            <person name="Anast J.M."/>
            <person name="Dzieciol M."/>
            <person name="Schultz D.L."/>
            <person name="Mann E."/>
            <person name="Wagner M."/>
            <person name="Schmitz-Esser S."/>
        </authorList>
    </citation>
    <scope>NUCLEOTIDE SEQUENCE [LARGE SCALE GENOMIC DNA]</scope>
    <source>
        <strain evidence="2 3">L261</strain>
    </source>
</reference>
<evidence type="ECO:0000259" key="1">
    <source>
        <dbReference type="Pfam" id="PF00668"/>
    </source>
</evidence>
<dbReference type="AlphaFoldDB" id="A0A4Z0KCG4"/>
<feature type="non-terminal residue" evidence="2">
    <location>
        <position position="257"/>
    </location>
</feature>
<feature type="domain" description="Condensation" evidence="1">
    <location>
        <begin position="1"/>
        <end position="254"/>
    </location>
</feature>
<dbReference type="InterPro" id="IPR023213">
    <property type="entry name" value="CAT-like_dom_sf"/>
</dbReference>
<proteinExistence type="predicted"/>
<dbReference type="Proteomes" id="UP000297736">
    <property type="component" value="Unassembled WGS sequence"/>
</dbReference>
<dbReference type="GO" id="GO:0043041">
    <property type="term" value="P:amino acid activation for nonribosomal peptide biosynthetic process"/>
    <property type="evidence" value="ECO:0007669"/>
    <property type="project" value="TreeGrafter"/>
</dbReference>
<dbReference type="RefSeq" id="WP_240689414.1">
    <property type="nucleotide sequence ID" value="NZ_RHFF01000089.1"/>
</dbReference>
<dbReference type="SUPFAM" id="SSF52777">
    <property type="entry name" value="CoA-dependent acyltransferases"/>
    <property type="match status" value="2"/>
</dbReference>
<dbReference type="GO" id="GO:0005829">
    <property type="term" value="C:cytosol"/>
    <property type="evidence" value="ECO:0007669"/>
    <property type="project" value="TreeGrafter"/>
</dbReference>
<dbReference type="GO" id="GO:0003824">
    <property type="term" value="F:catalytic activity"/>
    <property type="evidence" value="ECO:0007669"/>
    <property type="project" value="InterPro"/>
</dbReference>
<evidence type="ECO:0000313" key="2">
    <source>
        <dbReference type="EMBL" id="TGD36045.1"/>
    </source>
</evidence>
<comment type="caution">
    <text evidence="2">The sequence shown here is derived from an EMBL/GenBank/DDBJ whole genome shotgun (WGS) entry which is preliminary data.</text>
</comment>
<dbReference type="InterPro" id="IPR001242">
    <property type="entry name" value="Condensation_dom"/>
</dbReference>
<dbReference type="PANTHER" id="PTHR45527">
    <property type="entry name" value="NONRIBOSOMAL PEPTIDE SYNTHETASE"/>
    <property type="match status" value="1"/>
</dbReference>
<sequence length="257" mass="28166">FDLATDIPIRAALMHTGIREWVLALAVHHHAVDEWSFPSLLGDLSTAYEARLSGHDPDWEPLPVQYADYAIWQREVLGNPDDPDSLLSQHLGYWQDVLADAPDESTLTLDRPRPAHPTHAGEDIEFTINADTVSRLREVLDDHGVSMFMAVQAATGLAISILGGQDDVVIGSPVGGRTEEGLEDLVGYFVNTLPIRHRFAPGQTLAEVLASARNAVLGGFEHQAAPFEEITRVLGTERAEGRNPVFQIMLTHQVDNG</sequence>
<dbReference type="GO" id="GO:0031177">
    <property type="term" value="F:phosphopantetheine binding"/>
    <property type="evidence" value="ECO:0007669"/>
    <property type="project" value="TreeGrafter"/>
</dbReference>
<dbReference type="Pfam" id="PF00668">
    <property type="entry name" value="Condensation"/>
    <property type="match status" value="1"/>
</dbReference>
<gene>
    <name evidence="2" type="ORF">EB834_20660</name>
</gene>
<accession>A0A4Z0KCG4</accession>
<dbReference type="Gene3D" id="3.30.559.30">
    <property type="entry name" value="Nonribosomal peptide synthetase, condensation domain"/>
    <property type="match status" value="1"/>
</dbReference>
<name>A0A4Z0KCG4_BREAU</name>